<dbReference type="CDD" id="cd17323">
    <property type="entry name" value="MFS_Tpo1_MDR_like"/>
    <property type="match status" value="1"/>
</dbReference>
<proteinExistence type="predicted"/>
<feature type="transmembrane region" description="Helical" evidence="6">
    <location>
        <begin position="452"/>
        <end position="471"/>
    </location>
</feature>
<feature type="domain" description="Major facilitator superfamily (MFS) profile" evidence="7">
    <location>
        <begin position="141"/>
        <end position="573"/>
    </location>
</feature>
<sequence length="581" mass="63535">MERRNSCNGRTSPSLSSVISRTSTLTYEYQLPPLSSTPLTEHAPNLPERRRSNPHSEECSEYSGHMGLKIQAVSCIARLNLPSIQDPTCHEQYEENRGTESTKLAITRTQSSIKDPNLVTWSGPEDPENPLNWTHPAKWAAVLIVSSFTFISPVSSTMVAPALVTIGKEFNITSSMEQVLVMSIFLLAYAVGPFLLGPLSEIFGRVVILQLANLFYLVFNTACGFAQTKQQILAFRFLSGLGGSAPQALGGGVISDCWRAEERGKSIAIYSLAPFIGPAVGPIAGGFIVKHTTWRWIFWSVSIADAGVQVVAFLFLKETYAPKLLATKAKKLRQSTGNNALRTKWEMENRTFGILLRKSLVRPFIMLGTQPTIQALALYRAYLYGLMYLVLSSFPLVWEGVYKQATDIASLNYLSLGVGFVIGLQICAPIMDKIYIRLKASYDHPGRPEFRIPLMLPGGLLVPIGLMTYGWTAQPHIHWIIPSIASAIFATGLIIGFQCAQAYVVDAYTQYAASATGAAAFLRTLAGFSFPLFAPSLYARLGLGWGNALLAFISAGLGIGAPVLLWKYGEFLRGKSTYCAG</sequence>
<keyword evidence="3 6" id="KW-1133">Transmembrane helix</keyword>
<evidence type="ECO:0000256" key="5">
    <source>
        <dbReference type="SAM" id="MobiDB-lite"/>
    </source>
</evidence>
<dbReference type="SUPFAM" id="SSF103473">
    <property type="entry name" value="MFS general substrate transporter"/>
    <property type="match status" value="1"/>
</dbReference>
<dbReference type="VEuPathDB" id="FungiDB:EMCG_00672"/>
<evidence type="ECO:0000256" key="1">
    <source>
        <dbReference type="ARBA" id="ARBA00004141"/>
    </source>
</evidence>
<keyword evidence="9" id="KW-1185">Reference proteome</keyword>
<accession>A0A2B7ZVZ9</accession>
<gene>
    <name evidence="8" type="ORF">GX50_00182</name>
</gene>
<feature type="transmembrane region" description="Helical" evidence="6">
    <location>
        <begin position="381"/>
        <end position="398"/>
    </location>
</feature>
<dbReference type="Pfam" id="PF07690">
    <property type="entry name" value="MFS_1"/>
    <property type="match status" value="1"/>
</dbReference>
<dbReference type="GO" id="GO:0022857">
    <property type="term" value="F:transmembrane transporter activity"/>
    <property type="evidence" value="ECO:0007669"/>
    <property type="project" value="InterPro"/>
</dbReference>
<reference evidence="8 9" key="1">
    <citation type="submission" date="2017-10" db="EMBL/GenBank/DDBJ databases">
        <title>Comparative genomics in systemic dimorphic fungi from Ajellomycetaceae.</title>
        <authorList>
            <person name="Munoz J.F."/>
            <person name="Mcewen J.G."/>
            <person name="Clay O.K."/>
            <person name="Cuomo C.A."/>
        </authorList>
    </citation>
    <scope>NUCLEOTIDE SEQUENCE [LARGE SCALE GENOMIC DNA]</scope>
    <source>
        <strain evidence="8 9">UAMH4076</strain>
    </source>
</reference>
<feature type="region of interest" description="Disordered" evidence="5">
    <location>
        <begin position="32"/>
        <end position="59"/>
    </location>
</feature>
<dbReference type="Proteomes" id="UP000226031">
    <property type="component" value="Unassembled WGS sequence"/>
</dbReference>
<feature type="transmembrane region" description="Helical" evidence="6">
    <location>
        <begin position="545"/>
        <end position="566"/>
    </location>
</feature>
<feature type="transmembrane region" description="Helical" evidence="6">
    <location>
        <begin position="139"/>
        <end position="167"/>
    </location>
</feature>
<dbReference type="FunFam" id="1.20.1250.20:FF:000011">
    <property type="entry name" value="MFS multidrug transporter, putative"/>
    <property type="match status" value="1"/>
</dbReference>
<keyword evidence="2 6" id="KW-0812">Transmembrane</keyword>
<evidence type="ECO:0000313" key="9">
    <source>
        <dbReference type="Proteomes" id="UP000226031"/>
    </source>
</evidence>
<feature type="transmembrane region" description="Helical" evidence="6">
    <location>
        <begin position="477"/>
        <end position="499"/>
    </location>
</feature>
<dbReference type="Gene3D" id="1.20.1250.20">
    <property type="entry name" value="MFS general substrate transporter like domains"/>
    <property type="match status" value="1"/>
</dbReference>
<keyword evidence="4 6" id="KW-0472">Membrane</keyword>
<dbReference type="InterPro" id="IPR011701">
    <property type="entry name" value="MFS"/>
</dbReference>
<evidence type="ECO:0000313" key="8">
    <source>
        <dbReference type="EMBL" id="PGH36947.1"/>
    </source>
</evidence>
<dbReference type="PANTHER" id="PTHR23502">
    <property type="entry name" value="MAJOR FACILITATOR SUPERFAMILY"/>
    <property type="match status" value="1"/>
</dbReference>
<feature type="transmembrane region" description="Helical" evidence="6">
    <location>
        <begin position="202"/>
        <end position="226"/>
    </location>
</feature>
<dbReference type="EMBL" id="PDND01000002">
    <property type="protein sequence ID" value="PGH36947.1"/>
    <property type="molecule type" value="Genomic_DNA"/>
</dbReference>
<comment type="caution">
    <text evidence="8">The sequence shown here is derived from an EMBL/GenBank/DDBJ whole genome shotgun (WGS) entry which is preliminary data.</text>
</comment>
<name>A0A2B7ZVZ9_9EURO</name>
<feature type="transmembrane region" description="Helical" evidence="6">
    <location>
        <begin position="410"/>
        <end position="431"/>
    </location>
</feature>
<dbReference type="PROSITE" id="PS50850">
    <property type="entry name" value="MFS"/>
    <property type="match status" value="1"/>
</dbReference>
<feature type="transmembrane region" description="Helical" evidence="6">
    <location>
        <begin position="296"/>
        <end position="316"/>
    </location>
</feature>
<organism evidence="8 9">
    <name type="scientific">[Emmonsia] crescens</name>
    <dbReference type="NCBI Taxonomy" id="73230"/>
    <lineage>
        <taxon>Eukaryota</taxon>
        <taxon>Fungi</taxon>
        <taxon>Dikarya</taxon>
        <taxon>Ascomycota</taxon>
        <taxon>Pezizomycotina</taxon>
        <taxon>Eurotiomycetes</taxon>
        <taxon>Eurotiomycetidae</taxon>
        <taxon>Onygenales</taxon>
        <taxon>Ajellomycetaceae</taxon>
        <taxon>Emergomyces</taxon>
    </lineage>
</organism>
<protein>
    <recommendedName>
        <fullName evidence="7">Major facilitator superfamily (MFS) profile domain-containing protein</fullName>
    </recommendedName>
</protein>
<feature type="transmembrane region" description="Helical" evidence="6">
    <location>
        <begin position="511"/>
        <end position="533"/>
    </location>
</feature>
<evidence type="ECO:0000256" key="3">
    <source>
        <dbReference type="ARBA" id="ARBA00022989"/>
    </source>
</evidence>
<comment type="subcellular location">
    <subcellularLocation>
        <location evidence="1">Membrane</location>
        <topology evidence="1">Multi-pass membrane protein</topology>
    </subcellularLocation>
</comment>
<dbReference type="InterPro" id="IPR020846">
    <property type="entry name" value="MFS_dom"/>
</dbReference>
<evidence type="ECO:0000259" key="7">
    <source>
        <dbReference type="PROSITE" id="PS50850"/>
    </source>
</evidence>
<dbReference type="PANTHER" id="PTHR23502:SF60">
    <property type="entry name" value="MAJOR FACILITATOR SUPERFAMILY (MFS) PROFILE DOMAIN-CONTAINING PROTEIN-RELATED"/>
    <property type="match status" value="1"/>
</dbReference>
<evidence type="ECO:0000256" key="2">
    <source>
        <dbReference type="ARBA" id="ARBA00022692"/>
    </source>
</evidence>
<dbReference type="AlphaFoldDB" id="A0A2B7ZVZ9"/>
<evidence type="ECO:0000256" key="6">
    <source>
        <dbReference type="SAM" id="Phobius"/>
    </source>
</evidence>
<feature type="compositionally biased region" description="Basic and acidic residues" evidence="5">
    <location>
        <begin position="47"/>
        <end position="58"/>
    </location>
</feature>
<feature type="transmembrane region" description="Helical" evidence="6">
    <location>
        <begin position="179"/>
        <end position="196"/>
    </location>
</feature>
<evidence type="ECO:0000256" key="4">
    <source>
        <dbReference type="ARBA" id="ARBA00023136"/>
    </source>
</evidence>
<dbReference type="InterPro" id="IPR036259">
    <property type="entry name" value="MFS_trans_sf"/>
</dbReference>
<feature type="transmembrane region" description="Helical" evidence="6">
    <location>
        <begin position="267"/>
        <end position="290"/>
    </location>
</feature>
<dbReference type="STRING" id="73230.A0A2B7ZVZ9"/>
<dbReference type="GO" id="GO:0016020">
    <property type="term" value="C:membrane"/>
    <property type="evidence" value="ECO:0007669"/>
    <property type="project" value="UniProtKB-SubCell"/>
</dbReference>